<dbReference type="Proteomes" id="UP000053766">
    <property type="component" value="Unassembled WGS sequence"/>
</dbReference>
<evidence type="ECO:0000313" key="2">
    <source>
        <dbReference type="Proteomes" id="UP000053766"/>
    </source>
</evidence>
<organism evidence="1 2">
    <name type="scientific">Dictyocaulus viviparus</name>
    <name type="common">Bovine lungworm</name>
    <dbReference type="NCBI Taxonomy" id="29172"/>
    <lineage>
        <taxon>Eukaryota</taxon>
        <taxon>Metazoa</taxon>
        <taxon>Ecdysozoa</taxon>
        <taxon>Nematoda</taxon>
        <taxon>Chromadorea</taxon>
        <taxon>Rhabditida</taxon>
        <taxon>Rhabditina</taxon>
        <taxon>Rhabditomorpha</taxon>
        <taxon>Strongyloidea</taxon>
        <taxon>Metastrongylidae</taxon>
        <taxon>Dictyocaulus</taxon>
    </lineage>
</organism>
<name>A0A0D8X8S3_DICVI</name>
<reference evidence="1 2" key="1">
    <citation type="submission" date="2013-11" db="EMBL/GenBank/DDBJ databases">
        <title>Draft genome of the bovine lungworm Dictyocaulus viviparus.</title>
        <authorList>
            <person name="Mitreva M."/>
        </authorList>
    </citation>
    <scope>NUCLEOTIDE SEQUENCE [LARGE SCALE GENOMIC DNA]</scope>
    <source>
        <strain evidence="1 2">HannoverDv2000</strain>
    </source>
</reference>
<dbReference type="EMBL" id="KN716945">
    <property type="protein sequence ID" value="KJH40975.1"/>
    <property type="molecule type" value="Genomic_DNA"/>
</dbReference>
<gene>
    <name evidence="1" type="ORF">DICVIV_13055</name>
</gene>
<keyword evidence="2" id="KW-1185">Reference proteome</keyword>
<reference evidence="2" key="2">
    <citation type="journal article" date="2016" name="Sci. Rep.">
        <title>Dictyocaulus viviparus genome, variome and transcriptome elucidate lungworm biology and support future intervention.</title>
        <authorList>
            <person name="McNulty S.N."/>
            <person name="Strube C."/>
            <person name="Rosa B.A."/>
            <person name="Martin J.C."/>
            <person name="Tyagi R."/>
            <person name="Choi Y.J."/>
            <person name="Wang Q."/>
            <person name="Hallsworth Pepin K."/>
            <person name="Zhang X."/>
            <person name="Ozersky P."/>
            <person name="Wilson R.K."/>
            <person name="Sternberg P.W."/>
            <person name="Gasser R.B."/>
            <person name="Mitreva M."/>
        </authorList>
    </citation>
    <scope>NUCLEOTIDE SEQUENCE [LARGE SCALE GENOMIC DNA]</scope>
    <source>
        <strain evidence="2">HannoverDv2000</strain>
    </source>
</reference>
<sequence>MKAVAKAYLRRGGTYYDSPTSDLNVLRRDEQLGMLGGLLGGLDGGRDGGCGSGTDTVHMEGPMVECGDDNAAGKFTDFDKLYNQI</sequence>
<dbReference type="AlphaFoldDB" id="A0A0D8X8S3"/>
<accession>A0A0D8X8S3</accession>
<proteinExistence type="predicted"/>
<protein>
    <submittedName>
        <fullName evidence="1">Uncharacterized protein</fullName>
    </submittedName>
</protein>
<evidence type="ECO:0000313" key="1">
    <source>
        <dbReference type="EMBL" id="KJH40975.1"/>
    </source>
</evidence>